<dbReference type="EMBL" id="REGN01000642">
    <property type="protein sequence ID" value="RNA40433.1"/>
    <property type="molecule type" value="Genomic_DNA"/>
</dbReference>
<proteinExistence type="predicted"/>
<evidence type="ECO:0000313" key="1">
    <source>
        <dbReference type="EMBL" id="RNA40433.1"/>
    </source>
</evidence>
<dbReference type="Proteomes" id="UP000276133">
    <property type="component" value="Unassembled WGS sequence"/>
</dbReference>
<dbReference type="AlphaFoldDB" id="A0A3M7SXB7"/>
<organism evidence="1 2">
    <name type="scientific">Brachionus plicatilis</name>
    <name type="common">Marine rotifer</name>
    <name type="synonym">Brachionus muelleri</name>
    <dbReference type="NCBI Taxonomy" id="10195"/>
    <lineage>
        <taxon>Eukaryota</taxon>
        <taxon>Metazoa</taxon>
        <taxon>Spiralia</taxon>
        <taxon>Gnathifera</taxon>
        <taxon>Rotifera</taxon>
        <taxon>Eurotatoria</taxon>
        <taxon>Monogononta</taxon>
        <taxon>Pseudotrocha</taxon>
        <taxon>Ploima</taxon>
        <taxon>Brachionidae</taxon>
        <taxon>Brachionus</taxon>
    </lineage>
</organism>
<protein>
    <submittedName>
        <fullName evidence="1">Uncharacterized protein</fullName>
    </submittedName>
</protein>
<accession>A0A3M7SXB7</accession>
<reference evidence="1 2" key="1">
    <citation type="journal article" date="2018" name="Sci. Rep.">
        <title>Genomic signatures of local adaptation to the degree of environmental predictability in rotifers.</title>
        <authorList>
            <person name="Franch-Gras L."/>
            <person name="Hahn C."/>
            <person name="Garcia-Roger E.M."/>
            <person name="Carmona M.J."/>
            <person name="Serra M."/>
            <person name="Gomez A."/>
        </authorList>
    </citation>
    <scope>NUCLEOTIDE SEQUENCE [LARGE SCALE GENOMIC DNA]</scope>
    <source>
        <strain evidence="1">HYR1</strain>
    </source>
</reference>
<keyword evidence="2" id="KW-1185">Reference proteome</keyword>
<name>A0A3M7SXB7_BRAPC</name>
<evidence type="ECO:0000313" key="2">
    <source>
        <dbReference type="Proteomes" id="UP000276133"/>
    </source>
</evidence>
<gene>
    <name evidence="1" type="ORF">BpHYR1_013651</name>
</gene>
<comment type="caution">
    <text evidence="1">The sequence shown here is derived from an EMBL/GenBank/DDBJ whole genome shotgun (WGS) entry which is preliminary data.</text>
</comment>
<sequence>MKRIETRSWMKDLIHKWYHDPGSLRFASKSSPDILYKITRPYKLIPSRFRVLSNGMAFRVELRKIGKISTLNDNRAYSTGAIRIEFFAIIEFDLFTRGIFFSNKVSRAGRFGAIFCDITSLI</sequence>